<dbReference type="Pfam" id="PF01593">
    <property type="entry name" value="Amino_oxidase"/>
    <property type="match status" value="1"/>
</dbReference>
<name>A0A164PAP9_9AGAM</name>
<dbReference type="Gene3D" id="1.10.10.1620">
    <property type="match status" value="1"/>
</dbReference>
<dbReference type="EMBL" id="KV419436">
    <property type="protein sequence ID" value="KZS88535.1"/>
    <property type="molecule type" value="Genomic_DNA"/>
</dbReference>
<keyword evidence="1" id="KW-0472">Membrane</keyword>
<evidence type="ECO:0000256" key="1">
    <source>
        <dbReference type="SAM" id="Phobius"/>
    </source>
</evidence>
<feature type="transmembrane region" description="Helical" evidence="1">
    <location>
        <begin position="98"/>
        <end position="117"/>
    </location>
</feature>
<evidence type="ECO:0000313" key="3">
    <source>
        <dbReference type="EMBL" id="KZS88535.1"/>
    </source>
</evidence>
<keyword evidence="1" id="KW-0812">Transmembrane</keyword>
<organism evidence="3 4">
    <name type="scientific">Sistotremastrum niveocremeum HHB9708</name>
    <dbReference type="NCBI Taxonomy" id="1314777"/>
    <lineage>
        <taxon>Eukaryota</taxon>
        <taxon>Fungi</taxon>
        <taxon>Dikarya</taxon>
        <taxon>Basidiomycota</taxon>
        <taxon>Agaricomycotina</taxon>
        <taxon>Agaricomycetes</taxon>
        <taxon>Sistotremastrales</taxon>
        <taxon>Sistotremastraceae</taxon>
        <taxon>Sertulicium</taxon>
        <taxon>Sertulicium niveocremeum</taxon>
    </lineage>
</organism>
<dbReference type="Proteomes" id="UP000076722">
    <property type="component" value="Unassembled WGS sequence"/>
</dbReference>
<dbReference type="InterPro" id="IPR002937">
    <property type="entry name" value="Amino_oxidase"/>
</dbReference>
<dbReference type="STRING" id="1314777.A0A164PAP9"/>
<dbReference type="InterPro" id="IPR050281">
    <property type="entry name" value="Flavin_monoamine_oxidase"/>
</dbReference>
<protein>
    <submittedName>
        <fullName evidence="3">FAD/NAD(P)-binding domain-containing protein</fullName>
    </submittedName>
</protein>
<gene>
    <name evidence="3" type="ORF">SISNIDRAFT_418004</name>
</gene>
<dbReference type="InterPro" id="IPR036188">
    <property type="entry name" value="FAD/NAD-bd_sf"/>
</dbReference>
<keyword evidence="4" id="KW-1185">Reference proteome</keyword>
<accession>A0A164PAP9</accession>
<dbReference type="Gene3D" id="3.90.660.10">
    <property type="match status" value="1"/>
</dbReference>
<sequence>MSSQRNVTASVDPYSHLQRALLRNYLHAHADILKQEAAVVSTHTTKSVSRSVSAHQLDFVLIFLTSFCFYRPLGNLYTISSTDSSVGSTRPTRSTPRVGIIGAGMAGLYIGLILQSLDIDFKILEASNRVGGRLYTYRFSDSVGERRYEYYDVGAMRFPDTRFMTRTFNLMRNRGLDITLIPYHFQSDNTFRCYNGYTYPNGVPPAVAQEDQEEGQIEAQNALAENPFRASSAQTPLQYPTLAAANAVLSEILNEPRQLFVGHPMSEAITLLINGYDSYSMRTWVKHRVPQLSTSDILWLETVDKSTGWYDRGLVDTVLESLAFDWPQPPPQQGLENPIPEINWFCIDNGSSNLPEQMAGRLQGRIERGALVTKIIEEGNFMRVNYTEQPNALAAYPPNEQTDVFSAVICTVPLPRLSFMDLDGCGIMGHNYSQWSAIRQLRYGPSIKIAIRFTNPWWEHIPGRPAIIGGQSFTDLPIRTVVYPSYPPNGKNGNHVPKSPVLIVSYCWTNDAERLSALIRENGRADPCLIPLVLRDLAKVHNIELAWLKDQYDDQEDGRNYHAWSWLSDPLSAGAFAFFGPGQYSDPIFPKMRMSAAHNKLYFAGEACSAYHGWVEGALNSAWHAVNSYLQHARDADPIHAETWQTRINTFRNTWGTTETLDQEHVQEDQEIEEGLNNQD</sequence>
<dbReference type="SUPFAM" id="SSF51905">
    <property type="entry name" value="FAD/NAD(P)-binding domain"/>
    <property type="match status" value="1"/>
</dbReference>
<dbReference type="SUPFAM" id="SSF54373">
    <property type="entry name" value="FAD-linked reductases, C-terminal domain"/>
    <property type="match status" value="1"/>
</dbReference>
<dbReference type="GO" id="GO:0001716">
    <property type="term" value="F:L-amino-acid oxidase activity"/>
    <property type="evidence" value="ECO:0007669"/>
    <property type="project" value="TreeGrafter"/>
</dbReference>
<dbReference type="Gene3D" id="3.50.50.60">
    <property type="entry name" value="FAD/NAD(P)-binding domain"/>
    <property type="match status" value="1"/>
</dbReference>
<reference evidence="3 4" key="1">
    <citation type="journal article" date="2016" name="Mol. Biol. Evol.">
        <title>Comparative Genomics of Early-Diverging Mushroom-Forming Fungi Provides Insights into the Origins of Lignocellulose Decay Capabilities.</title>
        <authorList>
            <person name="Nagy L.G."/>
            <person name="Riley R."/>
            <person name="Tritt A."/>
            <person name="Adam C."/>
            <person name="Daum C."/>
            <person name="Floudas D."/>
            <person name="Sun H."/>
            <person name="Yadav J.S."/>
            <person name="Pangilinan J."/>
            <person name="Larsson K.H."/>
            <person name="Matsuura K."/>
            <person name="Barry K."/>
            <person name="Labutti K."/>
            <person name="Kuo R."/>
            <person name="Ohm R.A."/>
            <person name="Bhattacharya S.S."/>
            <person name="Shirouzu T."/>
            <person name="Yoshinaga Y."/>
            <person name="Martin F.M."/>
            <person name="Grigoriev I.V."/>
            <person name="Hibbett D.S."/>
        </authorList>
    </citation>
    <scope>NUCLEOTIDE SEQUENCE [LARGE SCALE GENOMIC DNA]</scope>
    <source>
        <strain evidence="3 4">HHB9708</strain>
    </source>
</reference>
<feature type="domain" description="Amine oxidase" evidence="2">
    <location>
        <begin position="105"/>
        <end position="626"/>
    </location>
</feature>
<evidence type="ECO:0000313" key="4">
    <source>
        <dbReference type="Proteomes" id="UP000076722"/>
    </source>
</evidence>
<dbReference type="AlphaFoldDB" id="A0A164PAP9"/>
<dbReference type="PANTHER" id="PTHR10742:SF342">
    <property type="entry name" value="AMINE OXIDASE"/>
    <property type="match status" value="1"/>
</dbReference>
<keyword evidence="1" id="KW-1133">Transmembrane helix</keyword>
<dbReference type="PANTHER" id="PTHR10742">
    <property type="entry name" value="FLAVIN MONOAMINE OXIDASE"/>
    <property type="match status" value="1"/>
</dbReference>
<proteinExistence type="predicted"/>
<evidence type="ECO:0000259" key="2">
    <source>
        <dbReference type="Pfam" id="PF01593"/>
    </source>
</evidence>
<dbReference type="OrthoDB" id="7777654at2759"/>
<dbReference type="GO" id="GO:0009063">
    <property type="term" value="P:amino acid catabolic process"/>
    <property type="evidence" value="ECO:0007669"/>
    <property type="project" value="TreeGrafter"/>
</dbReference>